<dbReference type="NCBIfam" id="NF033855">
    <property type="entry name" value="tRNA_MNMC2"/>
    <property type="match status" value="1"/>
</dbReference>
<dbReference type="InterPro" id="IPR008471">
    <property type="entry name" value="MnmC-like_methylTransf"/>
</dbReference>
<feature type="domain" description="MnmC-like methyltransferase" evidence="1">
    <location>
        <begin position="146"/>
        <end position="225"/>
    </location>
</feature>
<dbReference type="PANTHER" id="PTHR39963:SF1">
    <property type="entry name" value="MNMC-LIKE METHYLTRANSFERASE DOMAIN-CONTAINING PROTEIN"/>
    <property type="match status" value="1"/>
</dbReference>
<dbReference type="Proteomes" id="UP001500298">
    <property type="component" value="Unassembled WGS sequence"/>
</dbReference>
<evidence type="ECO:0000313" key="2">
    <source>
        <dbReference type="EMBL" id="GAA4830345.1"/>
    </source>
</evidence>
<accession>A0ABP9D561</accession>
<dbReference type="InterPro" id="IPR047785">
    <property type="entry name" value="tRNA_MNMC2"/>
</dbReference>
<evidence type="ECO:0000259" key="1">
    <source>
        <dbReference type="Pfam" id="PF05430"/>
    </source>
</evidence>
<comment type="caution">
    <text evidence="2">The sequence shown here is derived from an EMBL/GenBank/DDBJ whole genome shotgun (WGS) entry which is preliminary data.</text>
</comment>
<sequence>MKNIKVIETGDGSSTLYNESLNETYHSSHGAVTESLHVFLKSGLEDIAEKTKAIRILEIGFGTGLNAILTIQKALTMPDHHIHYTSLETFPLSKEIVEGLNYKSMLPEELHGYFDQIHNAPWNEAVDILPNFTLKKVNEGLETFELEEEDNPFNLYYYDAFAPNKQPELWEVERFQKCYDMAEEGALLVTYCAQGQFRRNLKAAGFTMEKWPGPPGKREMTRGHKIGRC</sequence>
<reference evidence="3" key="1">
    <citation type="journal article" date="2019" name="Int. J. Syst. Evol. Microbiol.">
        <title>The Global Catalogue of Microorganisms (GCM) 10K type strain sequencing project: providing services to taxonomists for standard genome sequencing and annotation.</title>
        <authorList>
            <consortium name="The Broad Institute Genomics Platform"/>
            <consortium name="The Broad Institute Genome Sequencing Center for Infectious Disease"/>
            <person name="Wu L."/>
            <person name="Ma J."/>
        </authorList>
    </citation>
    <scope>NUCLEOTIDE SEQUENCE [LARGE SCALE GENOMIC DNA]</scope>
    <source>
        <strain evidence="3">JCM 18326</strain>
    </source>
</reference>
<dbReference type="RefSeq" id="WP_345370503.1">
    <property type="nucleotide sequence ID" value="NZ_BAABJX010000022.1"/>
</dbReference>
<organism evidence="2 3">
    <name type="scientific">Algivirga pacifica</name>
    <dbReference type="NCBI Taxonomy" id="1162670"/>
    <lineage>
        <taxon>Bacteria</taxon>
        <taxon>Pseudomonadati</taxon>
        <taxon>Bacteroidota</taxon>
        <taxon>Cytophagia</taxon>
        <taxon>Cytophagales</taxon>
        <taxon>Flammeovirgaceae</taxon>
        <taxon>Algivirga</taxon>
    </lineage>
</organism>
<protein>
    <submittedName>
        <fullName evidence="2">tRNA (5-methylaminomethyl-2-thiouridine)(34)-methyltransferase MnmD</fullName>
    </submittedName>
</protein>
<dbReference type="Gene3D" id="3.40.50.150">
    <property type="entry name" value="Vaccinia Virus protein VP39"/>
    <property type="match status" value="1"/>
</dbReference>
<gene>
    <name evidence="2" type="primary">mnmD</name>
    <name evidence="2" type="ORF">GCM10023331_14490</name>
</gene>
<dbReference type="SUPFAM" id="SSF53335">
    <property type="entry name" value="S-adenosyl-L-methionine-dependent methyltransferases"/>
    <property type="match status" value="1"/>
</dbReference>
<dbReference type="InterPro" id="IPR029063">
    <property type="entry name" value="SAM-dependent_MTases_sf"/>
</dbReference>
<dbReference type="Pfam" id="PF05430">
    <property type="entry name" value="Methyltransf_30"/>
    <property type="match status" value="1"/>
</dbReference>
<name>A0ABP9D561_9BACT</name>
<dbReference type="EMBL" id="BAABJX010000022">
    <property type="protein sequence ID" value="GAA4830345.1"/>
    <property type="molecule type" value="Genomic_DNA"/>
</dbReference>
<keyword evidence="3" id="KW-1185">Reference proteome</keyword>
<evidence type="ECO:0000313" key="3">
    <source>
        <dbReference type="Proteomes" id="UP001500298"/>
    </source>
</evidence>
<dbReference type="PANTHER" id="PTHR39963">
    <property type="entry name" value="SLL0983 PROTEIN"/>
    <property type="match status" value="1"/>
</dbReference>
<proteinExistence type="predicted"/>